<keyword evidence="2" id="KW-0479">Metal-binding</keyword>
<dbReference type="InterPro" id="IPR001075">
    <property type="entry name" value="NIF_FeS_clus_asmbl_NifU_C"/>
</dbReference>
<evidence type="ECO:0000256" key="4">
    <source>
        <dbReference type="ARBA" id="ARBA00023014"/>
    </source>
</evidence>
<evidence type="ECO:0000256" key="2">
    <source>
        <dbReference type="ARBA" id="ARBA00022723"/>
    </source>
</evidence>
<dbReference type="GO" id="GO:0051537">
    <property type="term" value="F:2 iron, 2 sulfur cluster binding"/>
    <property type="evidence" value="ECO:0007669"/>
    <property type="project" value="UniProtKB-KW"/>
</dbReference>
<gene>
    <name evidence="7" type="ORF">A9W98_34040</name>
</gene>
<dbReference type="InterPro" id="IPR036922">
    <property type="entry name" value="Rieske_2Fe-2S_sf"/>
</dbReference>
<sequence length="315" mass="32858">MGQPGSEIRPENSGDSADIAGDARWRLAGDRIQTLLDASGVGGTAARERAEQLVSEVVDIYGAALQRMVELVDPAVMARLAADDLVASLLLVHGLHPHDVYRRVSDSLDSVRPYLGSHGGDVSLLGVDDGVVRLQFQGSCKSCPSSSVTLELAVEDAVRAAAPEISSIEVVAAEPEPAAAVIPAESLLARVHADGHGLTTWHQVPDLAELSPGEVGGFLVADITVLACRVGDQLFAYRDHCPACDGSLAGAVLHRGMGAGADPVLRCPRCHAHFDIVHAGAGMDRPDLHLDPMPLLIRDGVLSIACQDAPTGIPA</sequence>
<protein>
    <recommendedName>
        <fullName evidence="6">Rieske domain-containing protein</fullName>
    </recommendedName>
</protein>
<dbReference type="SUPFAM" id="SSF50022">
    <property type="entry name" value="ISP domain"/>
    <property type="match status" value="1"/>
</dbReference>
<evidence type="ECO:0000256" key="5">
    <source>
        <dbReference type="ARBA" id="ARBA00049958"/>
    </source>
</evidence>
<dbReference type="AlphaFoldDB" id="A0A1A6B8P9"/>
<dbReference type="PANTHER" id="PTHR11178">
    <property type="entry name" value="IRON-SULFUR CLUSTER SCAFFOLD PROTEIN NFU-RELATED"/>
    <property type="match status" value="1"/>
</dbReference>
<dbReference type="InterPro" id="IPR017941">
    <property type="entry name" value="Rieske_2Fe-2S"/>
</dbReference>
<evidence type="ECO:0000313" key="8">
    <source>
        <dbReference type="Proteomes" id="UP000093757"/>
    </source>
</evidence>
<dbReference type="SUPFAM" id="SSF117916">
    <property type="entry name" value="Fe-S cluster assembly (FSCA) domain-like"/>
    <property type="match status" value="1"/>
</dbReference>
<keyword evidence="4" id="KW-0411">Iron-sulfur</keyword>
<evidence type="ECO:0000259" key="6">
    <source>
        <dbReference type="PROSITE" id="PS51296"/>
    </source>
</evidence>
<keyword evidence="3" id="KW-0408">Iron</keyword>
<dbReference type="PROSITE" id="PS51296">
    <property type="entry name" value="RIESKE"/>
    <property type="match status" value="1"/>
</dbReference>
<comment type="caution">
    <text evidence="7">The sequence shown here is derived from an EMBL/GenBank/DDBJ whole genome shotgun (WGS) entry which is preliminary data.</text>
</comment>
<dbReference type="Gene3D" id="3.30.300.130">
    <property type="entry name" value="Fe-S cluster assembly (FSCA)"/>
    <property type="match status" value="1"/>
</dbReference>
<reference evidence="7 8" key="1">
    <citation type="submission" date="2016-06" db="EMBL/GenBank/DDBJ databases">
        <authorList>
            <person name="Kjaerup R.B."/>
            <person name="Dalgaard T.S."/>
            <person name="Juul-Madsen H.R."/>
        </authorList>
    </citation>
    <scope>NUCLEOTIDE SEQUENCE [LARGE SCALE GENOMIC DNA]</scope>
    <source>
        <strain evidence="7 8">1245752.6</strain>
    </source>
</reference>
<name>A0A1A6B8P9_MYCGO</name>
<organism evidence="7 8">
    <name type="scientific">Mycobacterium gordonae</name>
    <dbReference type="NCBI Taxonomy" id="1778"/>
    <lineage>
        <taxon>Bacteria</taxon>
        <taxon>Bacillati</taxon>
        <taxon>Actinomycetota</taxon>
        <taxon>Actinomycetes</taxon>
        <taxon>Mycobacteriales</taxon>
        <taxon>Mycobacteriaceae</taxon>
        <taxon>Mycobacterium</taxon>
    </lineage>
</organism>
<dbReference type="GO" id="GO:0016705">
    <property type="term" value="F:oxidoreductase activity, acting on paired donors, with incorporation or reduction of molecular oxygen"/>
    <property type="evidence" value="ECO:0007669"/>
    <property type="project" value="UniProtKB-ARBA"/>
</dbReference>
<dbReference type="Pfam" id="PF01106">
    <property type="entry name" value="NifU"/>
    <property type="match status" value="1"/>
</dbReference>
<comment type="function">
    <text evidence="5">May be involved in the formation or repair of [Fe-S] clusters present in iron-sulfur proteins.</text>
</comment>
<dbReference type="GO" id="GO:0016226">
    <property type="term" value="P:iron-sulfur cluster assembly"/>
    <property type="evidence" value="ECO:0007669"/>
    <property type="project" value="InterPro"/>
</dbReference>
<feature type="domain" description="Rieske" evidence="6">
    <location>
        <begin position="202"/>
        <end position="304"/>
    </location>
</feature>
<dbReference type="EMBL" id="MAEM01000507">
    <property type="protein sequence ID" value="OBR98702.1"/>
    <property type="molecule type" value="Genomic_DNA"/>
</dbReference>
<accession>A0A1A6B8P9</accession>
<proteinExistence type="predicted"/>
<dbReference type="InterPro" id="IPR034904">
    <property type="entry name" value="FSCA_dom_sf"/>
</dbReference>
<evidence type="ECO:0000256" key="1">
    <source>
        <dbReference type="ARBA" id="ARBA00022714"/>
    </source>
</evidence>
<evidence type="ECO:0000256" key="3">
    <source>
        <dbReference type="ARBA" id="ARBA00023004"/>
    </source>
</evidence>
<evidence type="ECO:0000313" key="7">
    <source>
        <dbReference type="EMBL" id="OBR98702.1"/>
    </source>
</evidence>
<dbReference type="RefSeq" id="WP_065136857.1">
    <property type="nucleotide sequence ID" value="NZ_MAEM01000507.1"/>
</dbReference>
<dbReference type="OrthoDB" id="9798220at2"/>
<dbReference type="Proteomes" id="UP000093757">
    <property type="component" value="Unassembled WGS sequence"/>
</dbReference>
<dbReference type="GO" id="GO:0005506">
    <property type="term" value="F:iron ion binding"/>
    <property type="evidence" value="ECO:0007669"/>
    <property type="project" value="InterPro"/>
</dbReference>
<dbReference type="Gene3D" id="2.102.10.10">
    <property type="entry name" value="Rieske [2Fe-2S] iron-sulphur domain"/>
    <property type="match status" value="1"/>
</dbReference>
<keyword evidence="1" id="KW-0001">2Fe-2S</keyword>
<dbReference type="GO" id="GO:0004497">
    <property type="term" value="F:monooxygenase activity"/>
    <property type="evidence" value="ECO:0007669"/>
    <property type="project" value="UniProtKB-ARBA"/>
</dbReference>